<dbReference type="PRINTS" id="PR00987">
    <property type="entry name" value="TRNASYNTHGLU"/>
</dbReference>
<comment type="subcellular location">
    <subcellularLocation>
        <location evidence="1">Mitochondrion</location>
    </subcellularLocation>
</comment>
<keyword evidence="5 11" id="KW-0547">Nucleotide-binding</keyword>
<evidence type="ECO:0000256" key="6">
    <source>
        <dbReference type="ARBA" id="ARBA00022840"/>
    </source>
</evidence>
<dbReference type="AlphaFoldDB" id="A0A9N9BF78"/>
<evidence type="ECO:0000256" key="11">
    <source>
        <dbReference type="RuleBase" id="RU363037"/>
    </source>
</evidence>
<dbReference type="EC" id="6.1.1.17" evidence="3"/>
<evidence type="ECO:0000256" key="5">
    <source>
        <dbReference type="ARBA" id="ARBA00022741"/>
    </source>
</evidence>
<dbReference type="EMBL" id="CAJVPL010001298">
    <property type="protein sequence ID" value="CAG8563700.1"/>
    <property type="molecule type" value="Genomic_DNA"/>
</dbReference>
<dbReference type="GO" id="GO:0006424">
    <property type="term" value="P:glutamyl-tRNA aminoacylation"/>
    <property type="evidence" value="ECO:0007669"/>
    <property type="project" value="InterPro"/>
</dbReference>
<protein>
    <recommendedName>
        <fullName evidence="10">Glutamate--tRNA ligase, mitochondrial</fullName>
        <ecNumber evidence="3">6.1.1.17</ecNumber>
    </recommendedName>
    <alternativeName>
        <fullName evidence="9">Glutamyl-tRNA synthetase</fullName>
    </alternativeName>
</protein>
<evidence type="ECO:0000313" key="14">
    <source>
        <dbReference type="EMBL" id="CAG8563700.1"/>
    </source>
</evidence>
<dbReference type="InterPro" id="IPR045462">
    <property type="entry name" value="aa-tRNA-synth_I_cd-bd"/>
</dbReference>
<evidence type="ECO:0000256" key="9">
    <source>
        <dbReference type="ARBA" id="ARBA00030865"/>
    </source>
</evidence>
<dbReference type="GO" id="GO:0005524">
    <property type="term" value="F:ATP binding"/>
    <property type="evidence" value="ECO:0007669"/>
    <property type="project" value="UniProtKB-KW"/>
</dbReference>
<reference evidence="14" key="1">
    <citation type="submission" date="2021-06" db="EMBL/GenBank/DDBJ databases">
        <authorList>
            <person name="Kallberg Y."/>
            <person name="Tangrot J."/>
            <person name="Rosling A."/>
        </authorList>
    </citation>
    <scope>NUCLEOTIDE SEQUENCE</scope>
    <source>
        <strain evidence="14">MT106</strain>
    </source>
</reference>
<accession>A0A9N9BF78</accession>
<dbReference type="GO" id="GO:0000049">
    <property type="term" value="F:tRNA binding"/>
    <property type="evidence" value="ECO:0007669"/>
    <property type="project" value="InterPro"/>
</dbReference>
<keyword evidence="7 11" id="KW-0648">Protein biosynthesis</keyword>
<evidence type="ECO:0000259" key="12">
    <source>
        <dbReference type="Pfam" id="PF00749"/>
    </source>
</evidence>
<dbReference type="InterPro" id="IPR049940">
    <property type="entry name" value="GluQ/Sye"/>
</dbReference>
<feature type="domain" description="Glutamyl/glutaminyl-tRNA synthetase class Ib catalytic" evidence="12">
    <location>
        <begin position="42"/>
        <end position="358"/>
    </location>
</feature>
<organism evidence="14 15">
    <name type="scientific">Ambispora gerdemannii</name>
    <dbReference type="NCBI Taxonomy" id="144530"/>
    <lineage>
        <taxon>Eukaryota</taxon>
        <taxon>Fungi</taxon>
        <taxon>Fungi incertae sedis</taxon>
        <taxon>Mucoromycota</taxon>
        <taxon>Glomeromycotina</taxon>
        <taxon>Glomeromycetes</taxon>
        <taxon>Archaeosporales</taxon>
        <taxon>Ambisporaceae</taxon>
        <taxon>Ambispora</taxon>
    </lineage>
</organism>
<dbReference type="InterPro" id="IPR008925">
    <property type="entry name" value="aa_tRNA-synth_I_cd-bd_sf"/>
</dbReference>
<dbReference type="InterPro" id="IPR004527">
    <property type="entry name" value="Glu-tRNA-ligase_bac/mito"/>
</dbReference>
<comment type="similarity">
    <text evidence="2">Belongs to the class-I aminoacyl-tRNA synthetase family. Glutamate--tRNA ligase type 1 subfamily.</text>
</comment>
<dbReference type="InterPro" id="IPR020058">
    <property type="entry name" value="Glu/Gln-tRNA-synth_Ib_cat-dom"/>
</dbReference>
<dbReference type="SUPFAM" id="SSF48163">
    <property type="entry name" value="An anticodon-binding domain of class I aminoacyl-tRNA synthetases"/>
    <property type="match status" value="1"/>
</dbReference>
<dbReference type="GO" id="GO:0005739">
    <property type="term" value="C:mitochondrion"/>
    <property type="evidence" value="ECO:0007669"/>
    <property type="project" value="UniProtKB-SubCell"/>
</dbReference>
<evidence type="ECO:0000256" key="8">
    <source>
        <dbReference type="ARBA" id="ARBA00023146"/>
    </source>
</evidence>
<dbReference type="GO" id="GO:0008270">
    <property type="term" value="F:zinc ion binding"/>
    <property type="evidence" value="ECO:0007669"/>
    <property type="project" value="InterPro"/>
</dbReference>
<keyword evidence="15" id="KW-1185">Reference proteome</keyword>
<evidence type="ECO:0000256" key="2">
    <source>
        <dbReference type="ARBA" id="ARBA00007894"/>
    </source>
</evidence>
<evidence type="ECO:0000256" key="1">
    <source>
        <dbReference type="ARBA" id="ARBA00004173"/>
    </source>
</evidence>
<keyword evidence="8 11" id="KW-0030">Aminoacyl-tRNA synthetase</keyword>
<evidence type="ECO:0000313" key="15">
    <source>
        <dbReference type="Proteomes" id="UP000789831"/>
    </source>
</evidence>
<comment type="caution">
    <text evidence="14">The sequence shown here is derived from an EMBL/GenBank/DDBJ whole genome shotgun (WGS) entry which is preliminary data.</text>
</comment>
<dbReference type="Gene3D" id="3.40.50.620">
    <property type="entry name" value="HUPs"/>
    <property type="match status" value="1"/>
</dbReference>
<sequence>MLLNCENLLKPIKSSLHTVKVPWLKFQKKLYIHSLIQPNKPVRVRFAPSPTGSLHLGGLRTALFNYLIARKTGGSFVLRIEDTDRKRHVPGAVENILTCLQWAGLDFDEGPGKDSPYGPFYQSERTELYRNYALKLIKERLAYRCFCTPERLNRVREIAQKSGTTVLYDRHCLSIDSAAIEENLAIGMPHTIRLKTPEGAIKFNDLIYGLIEVSDKNIDDAILLKSDGYPTYHLANVVDDHLMKITHVLRGEEWLPSTPKHIILYKSLGWEPPQFVHLPLLLNSDKTKLSKRSGNVRVEDFVRNGYLPEAVLNFVAFLGWCPPDNDKEIFTLGELILEFSPDQIGHSGATLLISKLDWMNKAHLKRKMGSTEGLKELVKSLKPLIQEKFSDELTTRGESWKLDNEYLSKVILTIGDRTRKISDIPELCGYFFISPDYDSSDSLALRAKIGENNLRIVTKAVAYCLKDLNTDERNNLDSLKLCIDNVVRETGKKRDEVLMALRYILTGIKIGAGVAETMCTLGNKTYMERINFFVNKFSE</sequence>
<dbReference type="InterPro" id="IPR000924">
    <property type="entry name" value="Glu/Gln-tRNA-synth"/>
</dbReference>
<gene>
    <name evidence="14" type="ORF">AGERDE_LOCUS7279</name>
</gene>
<name>A0A9N9BF78_9GLOM</name>
<dbReference type="InterPro" id="IPR020751">
    <property type="entry name" value="aa-tRNA-synth_I_codon-bd_sub2"/>
</dbReference>
<keyword evidence="4 11" id="KW-0436">Ligase</keyword>
<dbReference type="InterPro" id="IPR001412">
    <property type="entry name" value="aa-tRNA-synth_I_CS"/>
</dbReference>
<dbReference type="GO" id="GO:0004818">
    <property type="term" value="F:glutamate-tRNA ligase activity"/>
    <property type="evidence" value="ECO:0007669"/>
    <property type="project" value="UniProtKB-EC"/>
</dbReference>
<evidence type="ECO:0000256" key="4">
    <source>
        <dbReference type="ARBA" id="ARBA00022598"/>
    </source>
</evidence>
<dbReference type="SUPFAM" id="SSF52374">
    <property type="entry name" value="Nucleotidylyl transferase"/>
    <property type="match status" value="1"/>
</dbReference>
<feature type="domain" description="Aminoacyl-tRNA synthetase class I anticodon-binding" evidence="13">
    <location>
        <begin position="379"/>
        <end position="531"/>
    </location>
</feature>
<evidence type="ECO:0000259" key="13">
    <source>
        <dbReference type="Pfam" id="PF19269"/>
    </source>
</evidence>
<evidence type="ECO:0000256" key="10">
    <source>
        <dbReference type="ARBA" id="ARBA00072917"/>
    </source>
</evidence>
<dbReference type="PROSITE" id="PS00178">
    <property type="entry name" value="AA_TRNA_LIGASE_I"/>
    <property type="match status" value="1"/>
</dbReference>
<evidence type="ECO:0000256" key="3">
    <source>
        <dbReference type="ARBA" id="ARBA00012835"/>
    </source>
</evidence>
<dbReference type="Pfam" id="PF19269">
    <property type="entry name" value="Anticodon_2"/>
    <property type="match status" value="1"/>
</dbReference>
<dbReference type="CDD" id="cd00808">
    <property type="entry name" value="GluRS_core"/>
    <property type="match status" value="1"/>
</dbReference>
<evidence type="ECO:0000256" key="7">
    <source>
        <dbReference type="ARBA" id="ARBA00022917"/>
    </source>
</evidence>
<dbReference type="HAMAP" id="MF_00022">
    <property type="entry name" value="Glu_tRNA_synth_type1"/>
    <property type="match status" value="1"/>
</dbReference>
<proteinExistence type="inferred from homology"/>
<dbReference type="PANTHER" id="PTHR43311">
    <property type="entry name" value="GLUTAMATE--TRNA LIGASE"/>
    <property type="match status" value="1"/>
</dbReference>
<keyword evidence="6 11" id="KW-0067">ATP-binding</keyword>
<dbReference type="FunFam" id="3.40.50.620:FF:000045">
    <property type="entry name" value="Glutamate--tRNA ligase, mitochondrial"/>
    <property type="match status" value="1"/>
</dbReference>
<dbReference type="Pfam" id="PF00749">
    <property type="entry name" value="tRNA-synt_1c"/>
    <property type="match status" value="1"/>
</dbReference>
<dbReference type="OrthoDB" id="428822at2759"/>
<dbReference type="InterPro" id="IPR014729">
    <property type="entry name" value="Rossmann-like_a/b/a_fold"/>
</dbReference>
<dbReference type="NCBIfam" id="TIGR00464">
    <property type="entry name" value="gltX_bact"/>
    <property type="match status" value="1"/>
</dbReference>
<dbReference type="InterPro" id="IPR033910">
    <property type="entry name" value="GluRS_core"/>
</dbReference>
<dbReference type="PANTHER" id="PTHR43311:SF2">
    <property type="entry name" value="GLUTAMATE--TRNA LIGASE, MITOCHONDRIAL-RELATED"/>
    <property type="match status" value="1"/>
</dbReference>
<dbReference type="Gene3D" id="1.10.10.350">
    <property type="match status" value="1"/>
</dbReference>
<dbReference type="Proteomes" id="UP000789831">
    <property type="component" value="Unassembled WGS sequence"/>
</dbReference>